<evidence type="ECO:0000313" key="2">
    <source>
        <dbReference type="EMBL" id="PVH99128.1"/>
    </source>
</evidence>
<feature type="signal peptide" evidence="1">
    <location>
        <begin position="1"/>
        <end position="16"/>
    </location>
</feature>
<accession>A0A2V1DM67</accession>
<organism evidence="2 3">
    <name type="scientific">Periconia macrospinosa</name>
    <dbReference type="NCBI Taxonomy" id="97972"/>
    <lineage>
        <taxon>Eukaryota</taxon>
        <taxon>Fungi</taxon>
        <taxon>Dikarya</taxon>
        <taxon>Ascomycota</taxon>
        <taxon>Pezizomycotina</taxon>
        <taxon>Dothideomycetes</taxon>
        <taxon>Pleosporomycetidae</taxon>
        <taxon>Pleosporales</taxon>
        <taxon>Massarineae</taxon>
        <taxon>Periconiaceae</taxon>
        <taxon>Periconia</taxon>
    </lineage>
</organism>
<dbReference type="EMBL" id="KZ805399">
    <property type="protein sequence ID" value="PVH99128.1"/>
    <property type="molecule type" value="Genomic_DNA"/>
</dbReference>
<sequence length="187" mass="19539">MQLLTTLALLSASASALPASTSSSPDLSSFYLVTSNQSTPASNSSLLPGVSATTPYNPNPLQSSPILLRLLAPGYNSLPTFSLNTTSSVLSTTLTFHNVPTTYSSSTVKSGEELQFVDTPVEGAAEGGFGVSEDGLLTVGKESKGWMVCTSQRGERTIWFGEGGSGEGCVSTWVHVVAEPPYLRKRG</sequence>
<protein>
    <recommendedName>
        <fullName evidence="4">Ubiquitin 3 binding protein But2 C-terminal domain-containing protein</fullName>
    </recommendedName>
</protein>
<dbReference type="AlphaFoldDB" id="A0A2V1DM67"/>
<reference evidence="2 3" key="1">
    <citation type="journal article" date="2018" name="Sci. Rep.">
        <title>Comparative genomics provides insights into the lifestyle and reveals functional heterogeneity of dark septate endophytic fungi.</title>
        <authorList>
            <person name="Knapp D.G."/>
            <person name="Nemeth J.B."/>
            <person name="Barry K."/>
            <person name="Hainaut M."/>
            <person name="Henrissat B."/>
            <person name="Johnson J."/>
            <person name="Kuo A."/>
            <person name="Lim J.H.P."/>
            <person name="Lipzen A."/>
            <person name="Nolan M."/>
            <person name="Ohm R.A."/>
            <person name="Tamas L."/>
            <person name="Grigoriev I.V."/>
            <person name="Spatafora J.W."/>
            <person name="Nagy L.G."/>
            <person name="Kovacs G.M."/>
        </authorList>
    </citation>
    <scope>NUCLEOTIDE SEQUENCE [LARGE SCALE GENOMIC DNA]</scope>
    <source>
        <strain evidence="2 3">DSE2036</strain>
    </source>
</reference>
<gene>
    <name evidence="2" type="ORF">DM02DRAFT_19244</name>
</gene>
<name>A0A2V1DM67_9PLEO</name>
<keyword evidence="1" id="KW-0732">Signal</keyword>
<evidence type="ECO:0000313" key="3">
    <source>
        <dbReference type="Proteomes" id="UP000244855"/>
    </source>
</evidence>
<feature type="chain" id="PRO_5016038830" description="Ubiquitin 3 binding protein But2 C-terminal domain-containing protein" evidence="1">
    <location>
        <begin position="17"/>
        <end position="187"/>
    </location>
</feature>
<dbReference type="OrthoDB" id="5317242at2759"/>
<proteinExistence type="predicted"/>
<keyword evidence="3" id="KW-1185">Reference proteome</keyword>
<dbReference type="Proteomes" id="UP000244855">
    <property type="component" value="Unassembled WGS sequence"/>
</dbReference>
<evidence type="ECO:0000256" key="1">
    <source>
        <dbReference type="SAM" id="SignalP"/>
    </source>
</evidence>
<evidence type="ECO:0008006" key="4">
    <source>
        <dbReference type="Google" id="ProtNLM"/>
    </source>
</evidence>